<dbReference type="Proteomes" id="UP000007842">
    <property type="component" value="Plasmid pSCATT"/>
</dbReference>
<keyword evidence="2" id="KW-1185">Reference proteome</keyword>
<dbReference type="HOGENOM" id="CLU_1427249_0_0_11"/>
<evidence type="ECO:0000313" key="2">
    <source>
        <dbReference type="Proteomes" id="UP000007842"/>
    </source>
</evidence>
<accession>G8XEI7</accession>
<sequence length="190" mass="20278">MTPQPRTPAPEVCALAIANGGTTTLRLTAPIGDRTLADAHTGRPIALLDDRALEQVGHLPRGYRPDPHEPVRLTVSTHPHSDTRAALPEVDHLFIIGTGEDRLLTTSQTRDQVNPREFGMSPVGTVTVHGRPATVWQDTSANGGPASMRLLLWREGGWTLKVENSGPVKGGDALPAAELREVAEGMGVRG</sequence>
<keyword evidence="1" id="KW-0614">Plasmid</keyword>
<protein>
    <submittedName>
        <fullName evidence="1">Uncharacterized protein</fullName>
    </submittedName>
</protein>
<name>F8JL51_STREN</name>
<dbReference type="EMBL" id="CP003229">
    <property type="protein sequence ID" value="AEW98369.1"/>
    <property type="molecule type" value="Genomic_DNA"/>
</dbReference>
<dbReference type="AlphaFoldDB" id="F8JL51"/>
<dbReference type="KEGG" id="sct:SCAT_p1548"/>
<reference evidence="2" key="1">
    <citation type="submission" date="2011-12" db="EMBL/GenBank/DDBJ databases">
        <title>Complete genome sequence of Streptomyces cattleya strain DSM 46488.</title>
        <authorList>
            <person name="Ou H.-Y."/>
            <person name="Li P."/>
            <person name="Zhao C."/>
            <person name="O'Hagan D."/>
            <person name="Deng Z."/>
        </authorList>
    </citation>
    <scope>NUCLEOTIDE SEQUENCE [LARGE SCALE GENOMIC DNA]</scope>
    <source>
        <strain evidence="2">ATCC 35852 / DSM 46488 / JCM 4925 / NBRC 14057 / NRRL 8057</strain>
        <plasmid evidence="2">Plasmid pSCATT</plasmid>
    </source>
</reference>
<geneLocation type="plasmid" evidence="1 2">
    <name>pSCATT</name>
</geneLocation>
<organism evidence="1 2">
    <name type="scientific">Streptantibioticus cattleyicolor (strain ATCC 35852 / DSM 46488 / JCM 4925 / NBRC 14057 / NRRL 8057)</name>
    <name type="common">Streptomyces cattleya</name>
    <dbReference type="NCBI Taxonomy" id="1003195"/>
    <lineage>
        <taxon>Bacteria</taxon>
        <taxon>Bacillati</taxon>
        <taxon>Actinomycetota</taxon>
        <taxon>Actinomycetes</taxon>
        <taxon>Kitasatosporales</taxon>
        <taxon>Streptomycetaceae</taxon>
        <taxon>Streptantibioticus</taxon>
    </lineage>
</organism>
<dbReference type="PATRIC" id="fig|1003195.11.peg.1502"/>
<dbReference type="OrthoDB" id="4307068at2"/>
<dbReference type="RefSeq" id="WP_014151995.1">
    <property type="nucleotide sequence ID" value="NC_016113.1"/>
</dbReference>
<accession>F8JL51</accession>
<gene>
    <name evidence="1" type="ordered locus">SCATT_p01760</name>
</gene>
<dbReference type="KEGG" id="scy:SCATT_p01760"/>
<proteinExistence type="predicted"/>
<evidence type="ECO:0000313" key="1">
    <source>
        <dbReference type="EMBL" id="AEW98369.1"/>
    </source>
</evidence>